<feature type="transmembrane region" description="Helical" evidence="1">
    <location>
        <begin position="7"/>
        <end position="40"/>
    </location>
</feature>
<feature type="transmembrane region" description="Helical" evidence="1">
    <location>
        <begin position="60"/>
        <end position="77"/>
    </location>
</feature>
<evidence type="ECO:0000313" key="3">
    <source>
        <dbReference type="Proteomes" id="UP000006322"/>
    </source>
</evidence>
<sequence length="154" mass="17925">MKYHYTWIYLLLIALGISFALGYVPLLIPIFYFLLSVMAFIAYKNDKQAAIKGTWRVPEKTLHLLALIGGWPGAIFAQQRLRHKTQKMSFKILFWLTLGLNLTLLAWLHTKPGQMLLRGIFEFINRLLKVVFTETRTLDVIDIFTHFYNGAQFS</sequence>
<evidence type="ECO:0000256" key="1">
    <source>
        <dbReference type="SAM" id="Phobius"/>
    </source>
</evidence>
<feature type="transmembrane region" description="Helical" evidence="1">
    <location>
        <begin position="89"/>
        <end position="108"/>
    </location>
</feature>
<organism evidence="2 3">
    <name type="scientific">Paraglaciecola polaris LMG 21857</name>
    <dbReference type="NCBI Taxonomy" id="1129793"/>
    <lineage>
        <taxon>Bacteria</taxon>
        <taxon>Pseudomonadati</taxon>
        <taxon>Pseudomonadota</taxon>
        <taxon>Gammaproteobacteria</taxon>
        <taxon>Alteromonadales</taxon>
        <taxon>Alteromonadaceae</taxon>
        <taxon>Paraglaciecola</taxon>
    </lineage>
</organism>
<name>K7AGS8_9ALTE</name>
<proteinExistence type="predicted"/>
<dbReference type="EMBL" id="BAER01000111">
    <property type="protein sequence ID" value="GAC34490.1"/>
    <property type="molecule type" value="Genomic_DNA"/>
</dbReference>
<dbReference type="STRING" id="1129793.GPLA_3602"/>
<keyword evidence="1" id="KW-1133">Transmembrane helix</keyword>
<dbReference type="Proteomes" id="UP000006322">
    <property type="component" value="Unassembled WGS sequence"/>
</dbReference>
<dbReference type="InterPro" id="IPR010718">
    <property type="entry name" value="DUF1294"/>
</dbReference>
<keyword evidence="1" id="KW-0472">Membrane</keyword>
<dbReference type="Pfam" id="PF06961">
    <property type="entry name" value="DUF1294"/>
    <property type="match status" value="1"/>
</dbReference>
<comment type="caution">
    <text evidence="2">The sequence shown here is derived from an EMBL/GenBank/DDBJ whole genome shotgun (WGS) entry which is preliminary data.</text>
</comment>
<accession>K7AGS8</accession>
<keyword evidence="3" id="KW-1185">Reference proteome</keyword>
<dbReference type="RefSeq" id="WP_007106255.1">
    <property type="nucleotide sequence ID" value="NZ_BAER01000111.1"/>
</dbReference>
<dbReference type="AlphaFoldDB" id="K7AGS8"/>
<keyword evidence="1" id="KW-0812">Transmembrane</keyword>
<protein>
    <submittedName>
        <fullName evidence="2">Predicted membrane protein</fullName>
    </submittedName>
</protein>
<gene>
    <name evidence="2" type="ORF">GPLA_3602</name>
</gene>
<reference evidence="3" key="1">
    <citation type="journal article" date="2014" name="Environ. Microbiol.">
        <title>Comparative genomics of the marine bacterial genus Glaciecola reveals the high degree of genomic diversity and genomic characteristic for cold adaptation.</title>
        <authorList>
            <person name="Qin Q.L."/>
            <person name="Xie B.B."/>
            <person name="Yu Y."/>
            <person name="Shu Y.L."/>
            <person name="Rong J.C."/>
            <person name="Zhang Y.J."/>
            <person name="Zhao D.L."/>
            <person name="Chen X.L."/>
            <person name="Zhang X.Y."/>
            <person name="Chen B."/>
            <person name="Zhou B.C."/>
            <person name="Zhang Y.Z."/>
        </authorList>
    </citation>
    <scope>NUCLEOTIDE SEQUENCE [LARGE SCALE GENOMIC DNA]</scope>
    <source>
        <strain evidence="3">LMG 21857</strain>
    </source>
</reference>
<evidence type="ECO:0000313" key="2">
    <source>
        <dbReference type="EMBL" id="GAC34490.1"/>
    </source>
</evidence>